<dbReference type="AlphaFoldDB" id="A0A9W8HSX2"/>
<feature type="compositionally biased region" description="Acidic residues" evidence="1">
    <location>
        <begin position="122"/>
        <end position="136"/>
    </location>
</feature>
<feature type="compositionally biased region" description="Polar residues" evidence="1">
    <location>
        <begin position="742"/>
        <end position="767"/>
    </location>
</feature>
<feature type="compositionally biased region" description="Polar residues" evidence="1">
    <location>
        <begin position="844"/>
        <end position="860"/>
    </location>
</feature>
<accession>A0A9W8HSX2</accession>
<feature type="compositionally biased region" description="Basic residues" evidence="1">
    <location>
        <begin position="107"/>
        <end position="117"/>
    </location>
</feature>
<evidence type="ECO:0000313" key="3">
    <source>
        <dbReference type="Proteomes" id="UP001140094"/>
    </source>
</evidence>
<feature type="region of interest" description="Disordered" evidence="1">
    <location>
        <begin position="98"/>
        <end position="403"/>
    </location>
</feature>
<feature type="compositionally biased region" description="Low complexity" evidence="1">
    <location>
        <begin position="706"/>
        <end position="734"/>
    </location>
</feature>
<feature type="compositionally biased region" description="Polar residues" evidence="1">
    <location>
        <begin position="316"/>
        <end position="328"/>
    </location>
</feature>
<feature type="compositionally biased region" description="Polar residues" evidence="1">
    <location>
        <begin position="775"/>
        <end position="801"/>
    </location>
</feature>
<feature type="region of interest" description="Disordered" evidence="1">
    <location>
        <begin position="651"/>
        <end position="860"/>
    </location>
</feature>
<name>A0A9W8HSX2_9FUNG</name>
<feature type="region of interest" description="Disordered" evidence="1">
    <location>
        <begin position="1"/>
        <end position="80"/>
    </location>
</feature>
<evidence type="ECO:0000313" key="2">
    <source>
        <dbReference type="EMBL" id="KAJ2801492.1"/>
    </source>
</evidence>
<comment type="caution">
    <text evidence="2">The sequence shown here is derived from an EMBL/GenBank/DDBJ whole genome shotgun (WGS) entry which is preliminary data.</text>
</comment>
<reference evidence="2" key="1">
    <citation type="submission" date="2022-07" db="EMBL/GenBank/DDBJ databases">
        <title>Phylogenomic reconstructions and comparative analyses of Kickxellomycotina fungi.</title>
        <authorList>
            <person name="Reynolds N.K."/>
            <person name="Stajich J.E."/>
            <person name="Barry K."/>
            <person name="Grigoriev I.V."/>
            <person name="Crous P."/>
            <person name="Smith M.E."/>
        </authorList>
    </citation>
    <scope>NUCLEOTIDE SEQUENCE</scope>
    <source>
        <strain evidence="2">NRRL 1565</strain>
    </source>
</reference>
<dbReference type="OrthoDB" id="5576775at2759"/>
<dbReference type="EMBL" id="JANBUO010000802">
    <property type="protein sequence ID" value="KAJ2801492.1"/>
    <property type="molecule type" value="Genomic_DNA"/>
</dbReference>
<feature type="compositionally biased region" description="Basic and acidic residues" evidence="1">
    <location>
        <begin position="45"/>
        <end position="55"/>
    </location>
</feature>
<keyword evidence="3" id="KW-1185">Reference proteome</keyword>
<feature type="compositionally biased region" description="Basic residues" evidence="1">
    <location>
        <begin position="245"/>
        <end position="255"/>
    </location>
</feature>
<evidence type="ECO:0008006" key="4">
    <source>
        <dbReference type="Google" id="ProtNLM"/>
    </source>
</evidence>
<feature type="compositionally biased region" description="Basic and acidic residues" evidence="1">
    <location>
        <begin position="330"/>
        <end position="345"/>
    </location>
</feature>
<sequence>MDLSGPRRTAKSDRSRQVSVPLRPGACTIVDWAKSAPAEGDSGDEDKGKEMEHGSEAASDGEDTDSSEDGYTSNAAPSVPAAIANDPFFARLLRNAELHEESEREKSRSKRAAKRRAKDVADDMYDLEDPFIDDSELTLMNGHNYAGAQQRKRRRKRGDGNNSESEGQGAETAVAAADGVSRTTVGDGADGHAPDENASAESLDDPDRYDEEDFFVYYGPLNESAEEEEGSSSEKDSFEAPAKGARSRNRQTKKQPAKDTEKNRKKGNGAPNTKSDGGDTTAKKKTQHRRSGSDSAQIPSNGRKAGARSSRKLDQAKSSSTLGITSATAADDRQGYPPIPDRDRAGATGNGKGDKGGSSQNLGAANAVAAGKEEGAGSRPQQPRRAGTPAASAAASSTAMTSDDSKAIAQARMPTAEIEAALAELTRATQNEAFTNRQRFPSSLKPSLRQVCELSMARALEYDREMLALDVPEHRVFAWSTPTDIVGFTTNIYHRLSAILPYNRATVRKIVSKLLGQDLLTWKEQQLKQIEEGLKARVDEQIEKNMGWIPVAVRTGAKDGEDSGGGGGGSQVRWHWTTLSKHVLYQYMVLTLNINELRNSLGQNTGKDGACREQQARKDAYAHLVKLWPGSSMSTYEISRAYSSRKSLIEKQIKKTDGAPVTATTTRTGSETQTPVSGAAAATTATGSDGTQRRTPEHSSPEGTRSAHGTPAASPAGPALSLPPIRYESSALPLGGPPLSPHMQSSSPQPDYSHRSPQFGTYRQSPNHRFDVPANQPSPLQQTLFDSTSAAGHPAQSSSSHRSLDFAESQTNVRYNEQHAPQTTLEGQQHQQHQPQGNDDDYNSPRSSRYSMSVHNLTTP</sequence>
<evidence type="ECO:0000256" key="1">
    <source>
        <dbReference type="SAM" id="MobiDB-lite"/>
    </source>
</evidence>
<organism evidence="2 3">
    <name type="scientific">Coemansia guatemalensis</name>
    <dbReference type="NCBI Taxonomy" id="2761395"/>
    <lineage>
        <taxon>Eukaryota</taxon>
        <taxon>Fungi</taxon>
        <taxon>Fungi incertae sedis</taxon>
        <taxon>Zoopagomycota</taxon>
        <taxon>Kickxellomycotina</taxon>
        <taxon>Kickxellomycetes</taxon>
        <taxon>Kickxellales</taxon>
        <taxon>Kickxellaceae</taxon>
        <taxon>Coemansia</taxon>
    </lineage>
</organism>
<feature type="compositionally biased region" description="Acidic residues" evidence="1">
    <location>
        <begin position="59"/>
        <end position="68"/>
    </location>
</feature>
<feature type="compositionally biased region" description="Polar residues" evidence="1">
    <location>
        <begin position="662"/>
        <end position="676"/>
    </location>
</feature>
<gene>
    <name evidence="2" type="ORF">H4R20_003648</name>
</gene>
<feature type="compositionally biased region" description="Acidic residues" evidence="1">
    <location>
        <begin position="202"/>
        <end position="214"/>
    </location>
</feature>
<feature type="compositionally biased region" description="Basic and acidic residues" evidence="1">
    <location>
        <begin position="691"/>
        <end position="700"/>
    </location>
</feature>
<dbReference type="Proteomes" id="UP001140094">
    <property type="component" value="Unassembled WGS sequence"/>
</dbReference>
<feature type="compositionally biased region" description="Low complexity" evidence="1">
    <location>
        <begin position="390"/>
        <end position="402"/>
    </location>
</feature>
<proteinExistence type="predicted"/>
<feature type="compositionally biased region" description="Low complexity" evidence="1">
    <location>
        <begin position="821"/>
        <end position="837"/>
    </location>
</feature>
<protein>
    <recommendedName>
        <fullName evidence="4">Ubinuclein middle domain-containing protein</fullName>
    </recommendedName>
</protein>